<organism evidence="12 13">
    <name type="scientific">Hymenoscyphus albidus</name>
    <dbReference type="NCBI Taxonomy" id="595503"/>
    <lineage>
        <taxon>Eukaryota</taxon>
        <taxon>Fungi</taxon>
        <taxon>Dikarya</taxon>
        <taxon>Ascomycota</taxon>
        <taxon>Pezizomycotina</taxon>
        <taxon>Leotiomycetes</taxon>
        <taxon>Helotiales</taxon>
        <taxon>Helotiaceae</taxon>
        <taxon>Hymenoscyphus</taxon>
    </lineage>
</organism>
<keyword evidence="5 11" id="KW-0808">Transferase</keyword>
<evidence type="ECO:0000256" key="3">
    <source>
        <dbReference type="ARBA" id="ARBA00022576"/>
    </source>
</evidence>
<dbReference type="GO" id="GO:0004084">
    <property type="term" value="F:branched-chain-amino-acid transaminase activity"/>
    <property type="evidence" value="ECO:0007669"/>
    <property type="project" value="UniProtKB-EC"/>
</dbReference>
<dbReference type="SUPFAM" id="SSF56752">
    <property type="entry name" value="D-aminoacid aminotransferase-like PLP-dependent enzymes"/>
    <property type="match status" value="1"/>
</dbReference>
<dbReference type="GO" id="GO:0009098">
    <property type="term" value="P:L-leucine biosynthetic process"/>
    <property type="evidence" value="ECO:0007669"/>
    <property type="project" value="TreeGrafter"/>
</dbReference>
<evidence type="ECO:0000256" key="10">
    <source>
        <dbReference type="RuleBase" id="RU004516"/>
    </source>
</evidence>
<gene>
    <name evidence="12" type="ORF">HYALB_00011670</name>
</gene>
<keyword evidence="7 11" id="KW-0100">Branched-chain amino acid biosynthesis</keyword>
<dbReference type="Gene3D" id="3.20.10.10">
    <property type="entry name" value="D-amino Acid Aminotransferase, subunit A, domain 2"/>
    <property type="match status" value="1"/>
</dbReference>
<keyword evidence="6 10" id="KW-0663">Pyridoxal phosphate</keyword>
<keyword evidence="4 11" id="KW-0028">Amino-acid biosynthesis</keyword>
<keyword evidence="3 11" id="KW-0032">Aminotransferase</keyword>
<dbReference type="Gene3D" id="3.30.470.10">
    <property type="match status" value="1"/>
</dbReference>
<dbReference type="GO" id="GO:0009099">
    <property type="term" value="P:L-valine biosynthetic process"/>
    <property type="evidence" value="ECO:0007669"/>
    <property type="project" value="TreeGrafter"/>
</dbReference>
<dbReference type="PANTHER" id="PTHR11825">
    <property type="entry name" value="SUBGROUP IIII AMINOTRANSFERASE"/>
    <property type="match status" value="1"/>
</dbReference>
<dbReference type="EC" id="2.6.1.42" evidence="11"/>
<dbReference type="EMBL" id="CAJVRM010000361">
    <property type="protein sequence ID" value="CAG8980137.1"/>
    <property type="molecule type" value="Genomic_DNA"/>
</dbReference>
<evidence type="ECO:0000256" key="11">
    <source>
        <dbReference type="RuleBase" id="RU004517"/>
    </source>
</evidence>
<accession>A0A9N9LX65</accession>
<dbReference type="OrthoDB" id="1732691at2759"/>
<dbReference type="Proteomes" id="UP000701801">
    <property type="component" value="Unassembled WGS sequence"/>
</dbReference>
<comment type="cofactor">
    <cofactor evidence="1 10">
        <name>pyridoxal 5'-phosphate</name>
        <dbReference type="ChEBI" id="CHEBI:597326"/>
    </cofactor>
</comment>
<comment type="catalytic activity">
    <reaction evidence="11">
        <text>L-leucine + 2-oxoglutarate = 4-methyl-2-oxopentanoate + L-glutamate</text>
        <dbReference type="Rhea" id="RHEA:18321"/>
        <dbReference type="ChEBI" id="CHEBI:16810"/>
        <dbReference type="ChEBI" id="CHEBI:17865"/>
        <dbReference type="ChEBI" id="CHEBI:29985"/>
        <dbReference type="ChEBI" id="CHEBI:57427"/>
        <dbReference type="EC" id="2.6.1.42"/>
    </reaction>
</comment>
<dbReference type="InterPro" id="IPR036038">
    <property type="entry name" value="Aminotransferase-like"/>
</dbReference>
<comment type="caution">
    <text evidence="12">The sequence shown here is derived from an EMBL/GenBank/DDBJ whole genome shotgun (WGS) entry which is preliminary data.</text>
</comment>
<dbReference type="GO" id="GO:0005739">
    <property type="term" value="C:mitochondrion"/>
    <property type="evidence" value="ECO:0007669"/>
    <property type="project" value="TreeGrafter"/>
</dbReference>
<evidence type="ECO:0000256" key="7">
    <source>
        <dbReference type="ARBA" id="ARBA00023304"/>
    </source>
</evidence>
<dbReference type="PANTHER" id="PTHR11825:SF44">
    <property type="entry name" value="BRANCHED-CHAIN-AMINO-ACID AMINOTRANSFERASE"/>
    <property type="match status" value="1"/>
</dbReference>
<dbReference type="InterPro" id="IPR043132">
    <property type="entry name" value="BCAT-like_C"/>
</dbReference>
<keyword evidence="13" id="KW-1185">Reference proteome</keyword>
<dbReference type="InterPro" id="IPR043131">
    <property type="entry name" value="BCAT-like_N"/>
</dbReference>
<dbReference type="InterPro" id="IPR001544">
    <property type="entry name" value="Aminotrans_IV"/>
</dbReference>
<sequence>MTVGSYRRRLDASKLVVTRSKVLSEAHNPTDLKFGKHFTGMSPQYLDFLLFLSGPNLSITANATDIDHMLLIKWNLNSGWCDPEIVPYQPIALDPSCGSLNYAISCFEGMKAYLSPQNAPLLFRPLDNLRRMNSSAERIALPTFDVNELLKCIASLVELDKRFLNVKRGTKRGSLYLRPNLIGTSPGLGVGPPTSALLYVIASPVGEYFSSASTAGISLLASSNLGATRSWYGGAGNRKIAANYAPTIMPQLQAERLGCQQVLWVMERDCRITEAGTTNLFVVLRGEDERSVLITPPVDGMILPGIIRDSVLSLARERLEGRGWEVVERIITMAELRDAAKDERLIEMFCTGTAAVVVPVKEIVWGECVVSCRGEENSGMGEIAGLMKSWIEKRQYGQERHEWSVETVSLGGVN</sequence>
<dbReference type="Pfam" id="PF01063">
    <property type="entry name" value="Aminotran_4"/>
    <property type="match status" value="1"/>
</dbReference>
<evidence type="ECO:0000256" key="8">
    <source>
        <dbReference type="PIRSR" id="PIRSR006468-1"/>
    </source>
</evidence>
<name>A0A9N9LX65_9HELO</name>
<dbReference type="PIRSF" id="PIRSF006468">
    <property type="entry name" value="BCAT1"/>
    <property type="match status" value="1"/>
</dbReference>
<protein>
    <recommendedName>
        <fullName evidence="11">Branched-chain-amino-acid aminotransferase</fullName>
        <ecNumber evidence="11">2.6.1.42</ecNumber>
    </recommendedName>
</protein>
<evidence type="ECO:0000256" key="1">
    <source>
        <dbReference type="ARBA" id="ARBA00001933"/>
    </source>
</evidence>
<evidence type="ECO:0000256" key="9">
    <source>
        <dbReference type="RuleBase" id="RU004106"/>
    </source>
</evidence>
<evidence type="ECO:0000313" key="13">
    <source>
        <dbReference type="Proteomes" id="UP000701801"/>
    </source>
</evidence>
<dbReference type="InterPro" id="IPR018300">
    <property type="entry name" value="Aminotrans_IV_CS"/>
</dbReference>
<dbReference type="InterPro" id="IPR033939">
    <property type="entry name" value="BCAT_family"/>
</dbReference>
<evidence type="ECO:0000256" key="4">
    <source>
        <dbReference type="ARBA" id="ARBA00022605"/>
    </source>
</evidence>
<dbReference type="CDD" id="cd01557">
    <property type="entry name" value="BCAT_beta_family"/>
    <property type="match status" value="1"/>
</dbReference>
<proteinExistence type="inferred from homology"/>
<evidence type="ECO:0000256" key="5">
    <source>
        <dbReference type="ARBA" id="ARBA00022679"/>
    </source>
</evidence>
<evidence type="ECO:0000256" key="2">
    <source>
        <dbReference type="ARBA" id="ARBA00009320"/>
    </source>
</evidence>
<evidence type="ECO:0000313" key="12">
    <source>
        <dbReference type="EMBL" id="CAG8980137.1"/>
    </source>
</evidence>
<reference evidence="12" key="1">
    <citation type="submission" date="2021-07" db="EMBL/GenBank/DDBJ databases">
        <authorList>
            <person name="Durling M."/>
        </authorList>
    </citation>
    <scope>NUCLEOTIDE SEQUENCE</scope>
</reference>
<dbReference type="PROSITE" id="PS00770">
    <property type="entry name" value="AA_TRANSFER_CLASS_4"/>
    <property type="match status" value="1"/>
</dbReference>
<dbReference type="InterPro" id="IPR005786">
    <property type="entry name" value="B_amino_transII"/>
</dbReference>
<comment type="similarity">
    <text evidence="2 9">Belongs to the class-IV pyridoxal-phosphate-dependent aminotransferase family.</text>
</comment>
<evidence type="ECO:0000256" key="6">
    <source>
        <dbReference type="ARBA" id="ARBA00022898"/>
    </source>
</evidence>
<comment type="catalytic activity">
    <reaction evidence="11">
        <text>L-isoleucine + 2-oxoglutarate = (S)-3-methyl-2-oxopentanoate + L-glutamate</text>
        <dbReference type="Rhea" id="RHEA:24801"/>
        <dbReference type="ChEBI" id="CHEBI:16810"/>
        <dbReference type="ChEBI" id="CHEBI:29985"/>
        <dbReference type="ChEBI" id="CHEBI:35146"/>
        <dbReference type="ChEBI" id="CHEBI:58045"/>
        <dbReference type="EC" id="2.6.1.42"/>
    </reaction>
</comment>
<dbReference type="AlphaFoldDB" id="A0A9N9LX65"/>
<comment type="catalytic activity">
    <reaction evidence="11">
        <text>L-valine + 2-oxoglutarate = 3-methyl-2-oxobutanoate + L-glutamate</text>
        <dbReference type="Rhea" id="RHEA:24813"/>
        <dbReference type="ChEBI" id="CHEBI:11851"/>
        <dbReference type="ChEBI" id="CHEBI:16810"/>
        <dbReference type="ChEBI" id="CHEBI:29985"/>
        <dbReference type="ChEBI" id="CHEBI:57762"/>
        <dbReference type="EC" id="2.6.1.42"/>
    </reaction>
</comment>
<feature type="modified residue" description="N6-(pyridoxal phosphate)lysine" evidence="8">
    <location>
        <position position="239"/>
    </location>
</feature>